<reference evidence="3" key="2">
    <citation type="submission" date="2015-01" db="EMBL/GenBank/DDBJ databases">
        <title>Evolutionary Origins and Diversification of the Mycorrhizal Mutualists.</title>
        <authorList>
            <consortium name="DOE Joint Genome Institute"/>
            <consortium name="Mycorrhizal Genomics Consortium"/>
            <person name="Kohler A."/>
            <person name="Kuo A."/>
            <person name="Nagy L.G."/>
            <person name="Floudas D."/>
            <person name="Copeland A."/>
            <person name="Barry K.W."/>
            <person name="Cichocki N."/>
            <person name="Veneault-Fourrey C."/>
            <person name="LaButti K."/>
            <person name="Lindquist E.A."/>
            <person name="Lipzen A."/>
            <person name="Lundell T."/>
            <person name="Morin E."/>
            <person name="Murat C."/>
            <person name="Riley R."/>
            <person name="Ohm R."/>
            <person name="Sun H."/>
            <person name="Tunlid A."/>
            <person name="Henrissat B."/>
            <person name="Grigoriev I.V."/>
            <person name="Hibbett D.S."/>
            <person name="Martin F."/>
        </authorList>
    </citation>
    <scope>NUCLEOTIDE SEQUENCE [LARGE SCALE GENOMIC DNA]</scope>
    <source>
        <strain evidence="3">441</strain>
    </source>
</reference>
<dbReference type="AlphaFoldDB" id="A0A0C9YBR2"/>
<name>A0A0C9YBR2_9AGAM</name>
<feature type="region of interest" description="Disordered" evidence="1">
    <location>
        <begin position="1"/>
        <end position="54"/>
    </location>
</feature>
<sequence>MYKKYADGRCTGSSSDTNNSQPAYQPLRKRSQDAVDSQGKGIKYSPVIRPAGRT</sequence>
<evidence type="ECO:0000256" key="1">
    <source>
        <dbReference type="SAM" id="MobiDB-lite"/>
    </source>
</evidence>
<accession>A0A0C9YBR2</accession>
<organism evidence="2 3">
    <name type="scientific">Pisolithus microcarpus 441</name>
    <dbReference type="NCBI Taxonomy" id="765257"/>
    <lineage>
        <taxon>Eukaryota</taxon>
        <taxon>Fungi</taxon>
        <taxon>Dikarya</taxon>
        <taxon>Basidiomycota</taxon>
        <taxon>Agaricomycotina</taxon>
        <taxon>Agaricomycetes</taxon>
        <taxon>Agaricomycetidae</taxon>
        <taxon>Boletales</taxon>
        <taxon>Sclerodermatineae</taxon>
        <taxon>Pisolithaceae</taxon>
        <taxon>Pisolithus</taxon>
    </lineage>
</organism>
<gene>
    <name evidence="2" type="ORF">PISMIDRAFT_690405</name>
</gene>
<dbReference type="Proteomes" id="UP000054018">
    <property type="component" value="Unassembled WGS sequence"/>
</dbReference>
<keyword evidence="3" id="KW-1185">Reference proteome</keyword>
<feature type="compositionally biased region" description="Polar residues" evidence="1">
    <location>
        <begin position="11"/>
        <end position="23"/>
    </location>
</feature>
<reference evidence="2 3" key="1">
    <citation type="submission" date="2014-04" db="EMBL/GenBank/DDBJ databases">
        <authorList>
            <consortium name="DOE Joint Genome Institute"/>
            <person name="Kuo A."/>
            <person name="Kohler A."/>
            <person name="Costa M.D."/>
            <person name="Nagy L.G."/>
            <person name="Floudas D."/>
            <person name="Copeland A."/>
            <person name="Barry K.W."/>
            <person name="Cichocki N."/>
            <person name="Veneault-Fourrey C."/>
            <person name="LaButti K."/>
            <person name="Lindquist E.A."/>
            <person name="Lipzen A."/>
            <person name="Lundell T."/>
            <person name="Morin E."/>
            <person name="Murat C."/>
            <person name="Sun H."/>
            <person name="Tunlid A."/>
            <person name="Henrissat B."/>
            <person name="Grigoriev I.V."/>
            <person name="Hibbett D.S."/>
            <person name="Martin F."/>
            <person name="Nordberg H.P."/>
            <person name="Cantor M.N."/>
            <person name="Hua S.X."/>
        </authorList>
    </citation>
    <scope>NUCLEOTIDE SEQUENCE [LARGE SCALE GENOMIC DNA]</scope>
    <source>
        <strain evidence="2 3">441</strain>
    </source>
</reference>
<evidence type="ECO:0000313" key="2">
    <source>
        <dbReference type="EMBL" id="KIK11384.1"/>
    </source>
</evidence>
<proteinExistence type="predicted"/>
<evidence type="ECO:0000313" key="3">
    <source>
        <dbReference type="Proteomes" id="UP000054018"/>
    </source>
</evidence>
<dbReference type="EMBL" id="KN834228">
    <property type="protein sequence ID" value="KIK11384.1"/>
    <property type="molecule type" value="Genomic_DNA"/>
</dbReference>
<dbReference type="OrthoDB" id="10481108at2759"/>
<protein>
    <submittedName>
        <fullName evidence="2">Uncharacterized protein</fullName>
    </submittedName>
</protein>
<dbReference type="HOGENOM" id="CLU_3051275_0_0_1"/>